<gene>
    <name evidence="1" type="ORF">SSLN_LOCUS5421</name>
</gene>
<dbReference type="Proteomes" id="UP000275846">
    <property type="component" value="Unassembled WGS sequence"/>
</dbReference>
<evidence type="ECO:0000313" key="2">
    <source>
        <dbReference type="Proteomes" id="UP000275846"/>
    </source>
</evidence>
<dbReference type="OrthoDB" id="418748at2759"/>
<dbReference type="PANTHER" id="PTHR47027">
    <property type="entry name" value="REVERSE TRANSCRIPTASE DOMAIN-CONTAINING PROTEIN"/>
    <property type="match status" value="1"/>
</dbReference>
<proteinExistence type="predicted"/>
<accession>A0A183SMH3</accession>
<name>A0A183SMH3_SCHSO</name>
<keyword evidence="2" id="KW-1185">Reference proteome</keyword>
<evidence type="ECO:0000313" key="1">
    <source>
        <dbReference type="EMBL" id="VDL91806.1"/>
    </source>
</evidence>
<organism evidence="3">
    <name type="scientific">Schistocephalus solidus</name>
    <name type="common">Tapeworm</name>
    <dbReference type="NCBI Taxonomy" id="70667"/>
    <lineage>
        <taxon>Eukaryota</taxon>
        <taxon>Metazoa</taxon>
        <taxon>Spiralia</taxon>
        <taxon>Lophotrochozoa</taxon>
        <taxon>Platyhelminthes</taxon>
        <taxon>Cestoda</taxon>
        <taxon>Eucestoda</taxon>
        <taxon>Diphyllobothriidea</taxon>
        <taxon>Diphyllobothriidae</taxon>
        <taxon>Schistocephalus</taxon>
    </lineage>
</organism>
<reference evidence="1 2" key="2">
    <citation type="submission" date="2018-11" db="EMBL/GenBank/DDBJ databases">
        <authorList>
            <consortium name="Pathogen Informatics"/>
        </authorList>
    </citation>
    <scope>NUCLEOTIDE SEQUENCE [LARGE SCALE GENOMIC DNA]</scope>
    <source>
        <strain evidence="1 2">NST_G2</strain>
    </source>
</reference>
<reference evidence="3" key="1">
    <citation type="submission" date="2016-06" db="UniProtKB">
        <authorList>
            <consortium name="WormBaseParasite"/>
        </authorList>
    </citation>
    <scope>IDENTIFICATION</scope>
</reference>
<protein>
    <submittedName>
        <fullName evidence="3">Reverse transcriptase domain-containing protein</fullName>
    </submittedName>
</protein>
<dbReference type="EMBL" id="UYSU01033241">
    <property type="protein sequence ID" value="VDL91806.1"/>
    <property type="molecule type" value="Genomic_DNA"/>
</dbReference>
<evidence type="ECO:0000313" key="3">
    <source>
        <dbReference type="WBParaSite" id="SSLN_0000560001-mRNA-1"/>
    </source>
</evidence>
<dbReference type="PANTHER" id="PTHR47027:SF20">
    <property type="entry name" value="REVERSE TRANSCRIPTASE-LIKE PROTEIN WITH RNA-DIRECTED DNA POLYMERASE DOMAIN"/>
    <property type="match status" value="1"/>
</dbReference>
<sequence length="150" mass="16990">MEAFGAVNRDCLWRIMKKFGFPEQFMQIMLQLFDGMTASVTTNGTISEAFTVTNGVKWGCEMPPTLFSLMTSAMLMDACRTEHPGDYSSISGVCGPQRVYLQSPRPALCVRMRTQYCDGRMQRSIKIFTTGCAKFRLIINMDKTVFMHQP</sequence>
<dbReference type="AlphaFoldDB" id="A0A183SMH3"/>
<dbReference type="WBParaSite" id="SSLN_0000560001-mRNA-1">
    <property type="protein sequence ID" value="SSLN_0000560001-mRNA-1"/>
    <property type="gene ID" value="SSLN_0000560001"/>
</dbReference>